<comment type="caution">
    <text evidence="1">The sequence shown here is derived from an EMBL/GenBank/DDBJ whole genome shotgun (WGS) entry which is preliminary data.</text>
</comment>
<evidence type="ECO:0000313" key="2">
    <source>
        <dbReference type="Proteomes" id="UP000801492"/>
    </source>
</evidence>
<protein>
    <submittedName>
        <fullName evidence="1">Uncharacterized protein</fullName>
    </submittedName>
</protein>
<sequence length="114" mass="13034">EHSNQELFATSLLACIKENGVDPKETDRIWKEPGFAANDDDMKCFYNCMNTRLGITDDDGNINEDQIEKAYSYYSNLTVDIEVKNECKGMQVQEGDLCEFGYQLIKCIAEMLLE</sequence>
<dbReference type="Gene3D" id="1.10.238.20">
    <property type="entry name" value="Pheromone/general odorant binding protein domain"/>
    <property type="match status" value="1"/>
</dbReference>
<dbReference type="EMBL" id="VTPC01013023">
    <property type="protein sequence ID" value="KAF2892106.1"/>
    <property type="molecule type" value="Genomic_DNA"/>
</dbReference>
<dbReference type="GO" id="GO:0005549">
    <property type="term" value="F:odorant binding"/>
    <property type="evidence" value="ECO:0007669"/>
    <property type="project" value="InterPro"/>
</dbReference>
<organism evidence="1 2">
    <name type="scientific">Ignelater luminosus</name>
    <name type="common">Cucubano</name>
    <name type="synonym">Pyrophorus luminosus</name>
    <dbReference type="NCBI Taxonomy" id="2038154"/>
    <lineage>
        <taxon>Eukaryota</taxon>
        <taxon>Metazoa</taxon>
        <taxon>Ecdysozoa</taxon>
        <taxon>Arthropoda</taxon>
        <taxon>Hexapoda</taxon>
        <taxon>Insecta</taxon>
        <taxon>Pterygota</taxon>
        <taxon>Neoptera</taxon>
        <taxon>Endopterygota</taxon>
        <taxon>Coleoptera</taxon>
        <taxon>Polyphaga</taxon>
        <taxon>Elateriformia</taxon>
        <taxon>Elateroidea</taxon>
        <taxon>Elateridae</taxon>
        <taxon>Agrypninae</taxon>
        <taxon>Pyrophorini</taxon>
        <taxon>Ignelater</taxon>
    </lineage>
</organism>
<dbReference type="CDD" id="cd23992">
    <property type="entry name" value="PBP_GOBP"/>
    <property type="match status" value="1"/>
</dbReference>
<feature type="non-terminal residue" evidence="1">
    <location>
        <position position="1"/>
    </location>
</feature>
<dbReference type="AlphaFoldDB" id="A0A8K0CVJ3"/>
<dbReference type="InterPro" id="IPR006170">
    <property type="entry name" value="PBP/GOBP"/>
</dbReference>
<dbReference type="SMART" id="SM00708">
    <property type="entry name" value="PhBP"/>
    <property type="match status" value="1"/>
</dbReference>
<dbReference type="Proteomes" id="UP000801492">
    <property type="component" value="Unassembled WGS sequence"/>
</dbReference>
<name>A0A8K0CVJ3_IGNLU</name>
<gene>
    <name evidence="1" type="ORF">ILUMI_14067</name>
</gene>
<keyword evidence="2" id="KW-1185">Reference proteome</keyword>
<dbReference type="InterPro" id="IPR036728">
    <property type="entry name" value="PBP_GOBP_sf"/>
</dbReference>
<dbReference type="OrthoDB" id="7665616at2759"/>
<dbReference type="Pfam" id="PF01395">
    <property type="entry name" value="PBP_GOBP"/>
    <property type="match status" value="1"/>
</dbReference>
<evidence type="ECO:0000313" key="1">
    <source>
        <dbReference type="EMBL" id="KAF2892106.1"/>
    </source>
</evidence>
<proteinExistence type="predicted"/>
<accession>A0A8K0CVJ3</accession>
<reference evidence="1" key="1">
    <citation type="submission" date="2019-08" db="EMBL/GenBank/DDBJ databases">
        <title>The genome of the North American firefly Photinus pyralis.</title>
        <authorList>
            <consortium name="Photinus pyralis genome working group"/>
            <person name="Fallon T.R."/>
            <person name="Sander Lower S.E."/>
            <person name="Weng J.-K."/>
        </authorList>
    </citation>
    <scope>NUCLEOTIDE SEQUENCE</scope>
    <source>
        <strain evidence="1">TRF0915ILg1</strain>
        <tissue evidence="1">Whole body</tissue>
    </source>
</reference>
<dbReference type="SUPFAM" id="SSF47565">
    <property type="entry name" value="Insect pheromone/odorant-binding proteins"/>
    <property type="match status" value="1"/>
</dbReference>